<dbReference type="PANTHER" id="PTHR23028">
    <property type="entry name" value="ACETYLTRANSFERASE"/>
    <property type="match status" value="1"/>
</dbReference>
<dbReference type="InterPro" id="IPR002656">
    <property type="entry name" value="Acyl_transf_3_dom"/>
</dbReference>
<dbReference type="GO" id="GO:0016747">
    <property type="term" value="F:acyltransferase activity, transferring groups other than amino-acyl groups"/>
    <property type="evidence" value="ECO:0007669"/>
    <property type="project" value="InterPro"/>
</dbReference>
<name>A0A6G1FRZ0_9PEZI</name>
<dbReference type="Pfam" id="PF01757">
    <property type="entry name" value="Acyl_transf_3"/>
    <property type="match status" value="1"/>
</dbReference>
<accession>A0A6G1FRZ0</accession>
<reference evidence="5" key="2">
    <citation type="submission" date="2020-04" db="EMBL/GenBank/DDBJ databases">
        <authorList>
            <consortium name="NCBI Genome Project"/>
        </authorList>
    </citation>
    <scope>NUCLEOTIDE SEQUENCE</scope>
    <source>
        <strain evidence="5">CBS 781.70</strain>
    </source>
</reference>
<protein>
    <recommendedName>
        <fullName evidence="2">Acyltransferase 3 domain-containing protein</fullName>
    </recommendedName>
</protein>
<proteinExistence type="predicted"/>
<dbReference type="AlphaFoldDB" id="A0A6G1FRZ0"/>
<evidence type="ECO:0000313" key="3">
    <source>
        <dbReference type="EMBL" id="KAF1808537.1"/>
    </source>
</evidence>
<keyword evidence="1" id="KW-1133">Transmembrane helix</keyword>
<organism evidence="3">
    <name type="scientific">Eremomyces bilateralis CBS 781.70</name>
    <dbReference type="NCBI Taxonomy" id="1392243"/>
    <lineage>
        <taxon>Eukaryota</taxon>
        <taxon>Fungi</taxon>
        <taxon>Dikarya</taxon>
        <taxon>Ascomycota</taxon>
        <taxon>Pezizomycotina</taxon>
        <taxon>Dothideomycetes</taxon>
        <taxon>Dothideomycetes incertae sedis</taxon>
        <taxon>Eremomycetales</taxon>
        <taxon>Eremomycetaceae</taxon>
        <taxon>Eremomyces</taxon>
    </lineage>
</organism>
<dbReference type="PANTHER" id="PTHR23028:SF125">
    <property type="entry name" value="ACYLTRANSFERASE"/>
    <property type="match status" value="1"/>
</dbReference>
<sequence>MPTDDSTLEKGAADDLISSNDPTQYASLATSRFRSFPRSLVPTFSLGASQNDPNRKLGRTAYLDGLRGFAAFLVYWSHHQSWGHDKGHIYESGYGYNGQHYLVQLPGLRMFFSGGHFAVAVFFVISGYVLSAKPLTLIASKEYVKLEEYLASAVFRRWTRLYLPIIVTSLLFATWWHVFGTRVFKPVPTYVGEFQTWLQAFIHLSWDWRLSTHMWFRYNFHMWTIPVEYRGSLYVYTSLIAFSRASKNMRLLCTIFSIIYTLLIIDGWYLSLFVAGMLLCDLDQLAAQDRLPAIFDRVRPYQTRLLWAMFVISVFLSGVPAEEKTLADNPGWYYLSYLVPDGLKSTNPDSKWFFHFWAATFMVVCCRRFSWLKTFFEAPFNQYLGRVSYALYLVHGPVLWILADPVYALLGWSIPTTRENPPQWGSLVPAVNLGPLGLEFNFLLGHLVILPMTLWVAELCTRGVDEPSVRASHWLYKRFIGTP</sequence>
<keyword evidence="1" id="KW-0812">Transmembrane</keyword>
<feature type="domain" description="Acyltransferase 3" evidence="2">
    <location>
        <begin position="61"/>
        <end position="418"/>
    </location>
</feature>
<evidence type="ECO:0000313" key="4">
    <source>
        <dbReference type="Proteomes" id="UP000504638"/>
    </source>
</evidence>
<reference evidence="5" key="3">
    <citation type="submission" date="2025-04" db="UniProtKB">
        <authorList>
            <consortium name="RefSeq"/>
        </authorList>
    </citation>
    <scope>IDENTIFICATION</scope>
    <source>
        <strain evidence="5">CBS 781.70</strain>
    </source>
</reference>
<dbReference type="RefSeq" id="XP_033530168.1">
    <property type="nucleotide sequence ID" value="XM_033680338.1"/>
</dbReference>
<dbReference type="OrthoDB" id="5819582at2759"/>
<gene>
    <name evidence="3 5" type="ORF">P152DRAFT_462404</name>
</gene>
<feature type="transmembrane region" description="Helical" evidence="1">
    <location>
        <begin position="352"/>
        <end position="371"/>
    </location>
</feature>
<reference evidence="3 5" key="1">
    <citation type="submission" date="2020-01" db="EMBL/GenBank/DDBJ databases">
        <authorList>
            <consortium name="DOE Joint Genome Institute"/>
            <person name="Haridas S."/>
            <person name="Albert R."/>
            <person name="Binder M."/>
            <person name="Bloem J."/>
            <person name="Labutti K."/>
            <person name="Salamov A."/>
            <person name="Andreopoulos B."/>
            <person name="Baker S.E."/>
            <person name="Barry K."/>
            <person name="Bills G."/>
            <person name="Bluhm B.H."/>
            <person name="Cannon C."/>
            <person name="Castanera R."/>
            <person name="Culley D.E."/>
            <person name="Daum C."/>
            <person name="Ezra D."/>
            <person name="Gonzalez J.B."/>
            <person name="Henrissat B."/>
            <person name="Kuo A."/>
            <person name="Liang C."/>
            <person name="Lipzen A."/>
            <person name="Lutzoni F."/>
            <person name="Magnuson J."/>
            <person name="Mondo S."/>
            <person name="Nolan M."/>
            <person name="Ohm R."/>
            <person name="Pangilinan J."/>
            <person name="Park H.-J."/>
            <person name="Ramirez L."/>
            <person name="Alfaro M."/>
            <person name="Sun H."/>
            <person name="Tritt A."/>
            <person name="Yoshinaga Y."/>
            <person name="Zwiers L.-H."/>
            <person name="Turgeon B.G."/>
            <person name="Goodwin S.B."/>
            <person name="Spatafora J.W."/>
            <person name="Crous P.W."/>
            <person name="Grigoriev I.V."/>
        </authorList>
    </citation>
    <scope>NUCLEOTIDE SEQUENCE</scope>
    <source>
        <strain evidence="3 5">CBS 781.70</strain>
    </source>
</reference>
<dbReference type="Proteomes" id="UP000504638">
    <property type="component" value="Unplaced"/>
</dbReference>
<feature type="transmembrane region" description="Helical" evidence="1">
    <location>
        <begin position="255"/>
        <end position="280"/>
    </location>
</feature>
<feature type="transmembrane region" description="Helical" evidence="1">
    <location>
        <begin position="383"/>
        <end position="403"/>
    </location>
</feature>
<evidence type="ECO:0000259" key="2">
    <source>
        <dbReference type="Pfam" id="PF01757"/>
    </source>
</evidence>
<evidence type="ECO:0000313" key="5">
    <source>
        <dbReference type="RefSeq" id="XP_033530168.1"/>
    </source>
</evidence>
<keyword evidence="4" id="KW-1185">Reference proteome</keyword>
<feature type="transmembrane region" description="Helical" evidence="1">
    <location>
        <begin position="161"/>
        <end position="179"/>
    </location>
</feature>
<dbReference type="EMBL" id="ML975182">
    <property type="protein sequence ID" value="KAF1808537.1"/>
    <property type="molecule type" value="Genomic_DNA"/>
</dbReference>
<evidence type="ECO:0000256" key="1">
    <source>
        <dbReference type="SAM" id="Phobius"/>
    </source>
</evidence>
<keyword evidence="1" id="KW-0472">Membrane</keyword>
<feature type="transmembrane region" description="Helical" evidence="1">
    <location>
        <begin position="110"/>
        <end position="131"/>
    </location>
</feature>
<dbReference type="InterPro" id="IPR050879">
    <property type="entry name" value="Acyltransferase_3"/>
</dbReference>
<dbReference type="GeneID" id="54420908"/>